<gene>
    <name evidence="1" type="ORF">GIX81_10640</name>
</gene>
<name>A0A1C1ZDY9_LIMRT</name>
<dbReference type="AlphaFoldDB" id="A0A1C1ZDY9"/>
<proteinExistence type="predicted"/>
<evidence type="ECO:0000313" key="2">
    <source>
        <dbReference type="Proteomes" id="UP000472879"/>
    </source>
</evidence>
<dbReference type="EMBL" id="WJNA01000037">
    <property type="protein sequence ID" value="MRH09877.1"/>
    <property type="molecule type" value="Genomic_DNA"/>
</dbReference>
<protein>
    <submittedName>
        <fullName evidence="1">Uncharacterized protein</fullName>
    </submittedName>
</protein>
<organism evidence="1 2">
    <name type="scientific">Limosilactobacillus reuteri</name>
    <name type="common">Lactobacillus reuteri</name>
    <dbReference type="NCBI Taxonomy" id="1598"/>
    <lineage>
        <taxon>Bacteria</taxon>
        <taxon>Bacillati</taxon>
        <taxon>Bacillota</taxon>
        <taxon>Bacilli</taxon>
        <taxon>Lactobacillales</taxon>
        <taxon>Lactobacillaceae</taxon>
        <taxon>Limosilactobacillus</taxon>
    </lineage>
</organism>
<evidence type="ECO:0000313" key="1">
    <source>
        <dbReference type="EMBL" id="MRH09877.1"/>
    </source>
</evidence>
<dbReference type="Proteomes" id="UP000472879">
    <property type="component" value="Unassembled WGS sequence"/>
</dbReference>
<accession>A0A1C1ZDY9</accession>
<dbReference type="RefSeq" id="WP_019252122.1">
    <property type="nucleotide sequence ID" value="NZ_JAJGTF010000144.1"/>
</dbReference>
<sequence length="240" mass="28143">MVRKTIDMSMLDKLKIDGEVANYLVQWDNTLLLTAYDQNRTFVLTADGEQLLIRERLKDVLSRFAQANLIYEYEMEVHFAKVGCQTRGYVAGHHRLVPTCGSSNEQVIYYMVHLMEDASELESDKRIEMIMTGREGDKYHVQIATSERTFRRIVSAADEVANDQLSLFEYWMHRLGKVKRELFERTYFGDYCVYTKLRKLALDLFIRTVLHILNKAHKKVYGEETPAELVKEVKRVINKF</sequence>
<reference evidence="1 2" key="1">
    <citation type="submission" date="2019-11" db="EMBL/GenBank/DDBJ databases">
        <title>Draft genome sequence of 12 host-associated Lactobacillus reuteri rodent strains.</title>
        <authorList>
            <person name="Zhang S."/>
            <person name="Ozcam M."/>
            <person name="Van Pijkeren J.P."/>
        </authorList>
    </citation>
    <scope>NUCLEOTIDE SEQUENCE [LARGE SCALE GENOMIC DNA]</scope>
    <source>
        <strain evidence="1 2">Lr4020</strain>
    </source>
</reference>
<comment type="caution">
    <text evidence="1">The sequence shown here is derived from an EMBL/GenBank/DDBJ whole genome shotgun (WGS) entry which is preliminary data.</text>
</comment>